<accession>A0ABU0CU94</accession>
<keyword evidence="3" id="KW-1185">Reference proteome</keyword>
<sequence length="176" mass="20650">MNQHQKIFKLASLFLQYPDKEWVDNGDLEQEVSCLENQLVRECYLQFLKYVQHTPLEKLCETYVQTFDFSDKTTLYLTYNIFGDNRERGQAFLKLKEEFANAGFPLEDDELPDYLPLVLEFASIARTEHSQRIFMIHKKGIDKLLAGLEEDNNPYQWVLRGCIRGIDSLLKKTKAS</sequence>
<proteinExistence type="predicted"/>
<name>A0ABU0CU94_9BACI</name>
<keyword evidence="1" id="KW-0534">Nitrate assimilation</keyword>
<organism evidence="2 3">
    <name type="scientific">Caldalkalibacillus uzonensis</name>
    <dbReference type="NCBI Taxonomy" id="353224"/>
    <lineage>
        <taxon>Bacteria</taxon>
        <taxon>Bacillati</taxon>
        <taxon>Bacillota</taxon>
        <taxon>Bacilli</taxon>
        <taxon>Bacillales</taxon>
        <taxon>Bacillaceae</taxon>
        <taxon>Caldalkalibacillus</taxon>
    </lineage>
</organism>
<dbReference type="SUPFAM" id="SSF89155">
    <property type="entry name" value="TorD-like"/>
    <property type="match status" value="1"/>
</dbReference>
<evidence type="ECO:0000256" key="1">
    <source>
        <dbReference type="ARBA" id="ARBA00023063"/>
    </source>
</evidence>
<dbReference type="InterPro" id="IPR003765">
    <property type="entry name" value="NO3_reductase_chaperone_NarJ"/>
</dbReference>
<comment type="caution">
    <text evidence="2">The sequence shown here is derived from an EMBL/GenBank/DDBJ whole genome shotgun (WGS) entry which is preliminary data.</text>
</comment>
<dbReference type="Proteomes" id="UP001232445">
    <property type="component" value="Unassembled WGS sequence"/>
</dbReference>
<dbReference type="PANTHER" id="PTHR43680">
    <property type="entry name" value="NITRATE REDUCTASE MOLYBDENUM COFACTOR ASSEMBLY CHAPERONE"/>
    <property type="match status" value="1"/>
</dbReference>
<dbReference type="PANTHER" id="PTHR43680:SF2">
    <property type="entry name" value="NITRATE REDUCTASE MOLYBDENUM COFACTOR ASSEMBLY CHAPERONE NARJ"/>
    <property type="match status" value="1"/>
</dbReference>
<reference evidence="2 3" key="1">
    <citation type="submission" date="2023-07" db="EMBL/GenBank/DDBJ databases">
        <title>Genomic Encyclopedia of Type Strains, Phase IV (KMG-IV): sequencing the most valuable type-strain genomes for metagenomic binning, comparative biology and taxonomic classification.</title>
        <authorList>
            <person name="Goeker M."/>
        </authorList>
    </citation>
    <scope>NUCLEOTIDE SEQUENCE [LARGE SCALE GENOMIC DNA]</scope>
    <source>
        <strain evidence="2 3">DSM 17740</strain>
    </source>
</reference>
<dbReference type="InterPro" id="IPR036411">
    <property type="entry name" value="TorD-like_sf"/>
</dbReference>
<gene>
    <name evidence="2" type="ORF">J2S00_001876</name>
</gene>
<evidence type="ECO:0000313" key="3">
    <source>
        <dbReference type="Proteomes" id="UP001232445"/>
    </source>
</evidence>
<dbReference type="NCBIfam" id="TIGR00684">
    <property type="entry name" value="narJ"/>
    <property type="match status" value="1"/>
</dbReference>
<protein>
    <submittedName>
        <fullName evidence="2">Nitrate reductase delta subunit</fullName>
    </submittedName>
</protein>
<dbReference type="Pfam" id="PF02613">
    <property type="entry name" value="Nitrate_red_del"/>
    <property type="match status" value="1"/>
</dbReference>
<dbReference type="InterPro" id="IPR020945">
    <property type="entry name" value="DMSO/NO3_reduct_chaperone"/>
</dbReference>
<evidence type="ECO:0000313" key="2">
    <source>
        <dbReference type="EMBL" id="MDQ0339090.1"/>
    </source>
</evidence>
<dbReference type="Gene3D" id="1.10.3480.10">
    <property type="entry name" value="TorD-like"/>
    <property type="match status" value="1"/>
</dbReference>
<dbReference type="RefSeq" id="WP_307338541.1">
    <property type="nucleotide sequence ID" value="NZ_JAUSUQ010000006.1"/>
</dbReference>
<dbReference type="EMBL" id="JAUSUQ010000006">
    <property type="protein sequence ID" value="MDQ0339090.1"/>
    <property type="molecule type" value="Genomic_DNA"/>
</dbReference>